<organism evidence="1 2">
    <name type="scientific">Microvirga terrae</name>
    <dbReference type="NCBI Taxonomy" id="2740529"/>
    <lineage>
        <taxon>Bacteria</taxon>
        <taxon>Pseudomonadati</taxon>
        <taxon>Pseudomonadota</taxon>
        <taxon>Alphaproteobacteria</taxon>
        <taxon>Hyphomicrobiales</taxon>
        <taxon>Methylobacteriaceae</taxon>
        <taxon>Microvirga</taxon>
    </lineage>
</organism>
<evidence type="ECO:0000313" key="2">
    <source>
        <dbReference type="Proteomes" id="UP001017257"/>
    </source>
</evidence>
<sequence>MILVSSILVMITRFGKHDLAAGKSPWMRHSRKPKEVGGRILPHAKRFLTLDLNDPDWDGTRSVGLYLMPNPASYADGTRVYGATILDQSAVAHSARFITDGRNCLIIFVNTAGPSMPFRMRPWSRRIAVTGTLPDTVTSSEPHDETSTCVQKLCDAARSIINSDHPKSRSDVNKIRRRIAKLLHPDLDQAMNGTCRARAMAIMNAELDEMVFRLAA</sequence>
<name>A0ABY5RZP6_9HYPH</name>
<evidence type="ECO:0000313" key="1">
    <source>
        <dbReference type="EMBL" id="UVF22728.1"/>
    </source>
</evidence>
<keyword evidence="1" id="KW-0614">Plasmid</keyword>
<accession>A0ABY5RZP6</accession>
<keyword evidence="2" id="KW-1185">Reference proteome</keyword>
<gene>
    <name evidence="1" type="ORF">HPT29_027270</name>
</gene>
<proteinExistence type="predicted"/>
<dbReference type="RefSeq" id="WP_173949653.1">
    <property type="nucleotide sequence ID" value="NZ_CP102847.1"/>
</dbReference>
<protein>
    <recommendedName>
        <fullName evidence="3">J domain-containing protein</fullName>
    </recommendedName>
</protein>
<dbReference type="EMBL" id="CP102847">
    <property type="protein sequence ID" value="UVF22728.1"/>
    <property type="molecule type" value="Genomic_DNA"/>
</dbReference>
<evidence type="ECO:0008006" key="3">
    <source>
        <dbReference type="Google" id="ProtNLM"/>
    </source>
</evidence>
<geneLocation type="plasmid" evidence="1 2">
    <name>pR24_2</name>
</geneLocation>
<dbReference type="Proteomes" id="UP001017257">
    <property type="component" value="Plasmid pR24_2"/>
</dbReference>
<reference evidence="1" key="1">
    <citation type="submission" date="2022-08" db="EMBL/GenBank/DDBJ databases">
        <title>Microvirga terrae sp. nov., isolated from soil.</title>
        <authorList>
            <person name="Kim K.H."/>
            <person name="Seo Y.L."/>
            <person name="Kim J.M."/>
            <person name="Lee J.K."/>
            <person name="Han D.M."/>
            <person name="Jeon C.O."/>
        </authorList>
    </citation>
    <scope>NUCLEOTIDE SEQUENCE</scope>
    <source>
        <strain evidence="1">R24</strain>
        <plasmid evidence="1">pR24_2</plasmid>
    </source>
</reference>